<dbReference type="Gene3D" id="1.20.1440.100">
    <property type="entry name" value="SG protein - dephosphorylation function"/>
    <property type="match status" value="1"/>
</dbReference>
<name>A0A432WJV7_9GAMM</name>
<comment type="caution">
    <text evidence="2">The sequence shown here is derived from an EMBL/GenBank/DDBJ whole genome shotgun (WGS) entry which is preliminary data.</text>
</comment>
<dbReference type="SUPFAM" id="SSF56784">
    <property type="entry name" value="HAD-like"/>
    <property type="match status" value="1"/>
</dbReference>
<dbReference type="Proteomes" id="UP000287823">
    <property type="component" value="Unassembled WGS sequence"/>
</dbReference>
<dbReference type="NCBIfam" id="TIGR01490">
    <property type="entry name" value="HAD-SF-IB-hyp1"/>
    <property type="match status" value="1"/>
</dbReference>
<dbReference type="AlphaFoldDB" id="A0A432WJV7"/>
<dbReference type="CDD" id="cd02612">
    <property type="entry name" value="HAD_PGPPase"/>
    <property type="match status" value="1"/>
</dbReference>
<dbReference type="InterPro" id="IPR050582">
    <property type="entry name" value="HAD-like_SerB"/>
</dbReference>
<evidence type="ECO:0000256" key="1">
    <source>
        <dbReference type="SAM" id="Phobius"/>
    </source>
</evidence>
<dbReference type="GO" id="GO:0006564">
    <property type="term" value="P:L-serine biosynthetic process"/>
    <property type="evidence" value="ECO:0007669"/>
    <property type="project" value="TreeGrafter"/>
</dbReference>
<protein>
    <submittedName>
        <fullName evidence="2">HAD-IB family hydrolase</fullName>
    </submittedName>
</protein>
<organism evidence="2 3">
    <name type="scientific">Aliidiomarina soli</name>
    <dbReference type="NCBI Taxonomy" id="1928574"/>
    <lineage>
        <taxon>Bacteria</taxon>
        <taxon>Pseudomonadati</taxon>
        <taxon>Pseudomonadota</taxon>
        <taxon>Gammaproteobacteria</taxon>
        <taxon>Alteromonadales</taxon>
        <taxon>Idiomarinaceae</taxon>
        <taxon>Aliidiomarina</taxon>
    </lineage>
</organism>
<dbReference type="PANTHER" id="PTHR43344:SF14">
    <property type="entry name" value="HAD-IB FAMILY HYDROLASE"/>
    <property type="match status" value="1"/>
</dbReference>
<dbReference type="GO" id="GO:0005737">
    <property type="term" value="C:cytoplasm"/>
    <property type="evidence" value="ECO:0007669"/>
    <property type="project" value="TreeGrafter"/>
</dbReference>
<dbReference type="Pfam" id="PF12710">
    <property type="entry name" value="HAD"/>
    <property type="match status" value="1"/>
</dbReference>
<keyword evidence="1" id="KW-0472">Membrane</keyword>
<gene>
    <name evidence="2" type="ORF">CWE14_06530</name>
</gene>
<dbReference type="InterPro" id="IPR036412">
    <property type="entry name" value="HAD-like_sf"/>
</dbReference>
<keyword evidence="2" id="KW-0378">Hydrolase</keyword>
<dbReference type="GO" id="GO:0000287">
    <property type="term" value="F:magnesium ion binding"/>
    <property type="evidence" value="ECO:0007669"/>
    <property type="project" value="TreeGrafter"/>
</dbReference>
<feature type="transmembrane region" description="Helical" evidence="1">
    <location>
        <begin position="32"/>
        <end position="55"/>
    </location>
</feature>
<evidence type="ECO:0000313" key="3">
    <source>
        <dbReference type="Proteomes" id="UP000287823"/>
    </source>
</evidence>
<dbReference type="InterPro" id="IPR023214">
    <property type="entry name" value="HAD_sf"/>
</dbReference>
<evidence type="ECO:0000313" key="2">
    <source>
        <dbReference type="EMBL" id="RUO34090.1"/>
    </source>
</evidence>
<accession>A0A432WJV7</accession>
<proteinExistence type="predicted"/>
<keyword evidence="1" id="KW-0812">Transmembrane</keyword>
<dbReference type="PANTHER" id="PTHR43344">
    <property type="entry name" value="PHOSPHOSERINE PHOSPHATASE"/>
    <property type="match status" value="1"/>
</dbReference>
<keyword evidence="3" id="KW-1185">Reference proteome</keyword>
<keyword evidence="1" id="KW-1133">Transmembrane helix</keyword>
<sequence length="202" mass="23052">MALALFDFDGTVTTHETMPVFIKLSVGKRRLVFGHLILAPLILGFKLGFVSGVVIRRVIVRLAYSRVPIVRLERSGHQFAEQYLSASLRPEAMERINWHKDSGHKVVIVSGGLDIYLAPWCQKHGLDLICSSLEHREGLLTGKYDGEQCVLSEKVRRVHERYDLDSFESIYAYGDTLEDKDMLNIATNAYYQWQHVESATKR</sequence>
<dbReference type="Gene3D" id="3.40.50.1000">
    <property type="entry name" value="HAD superfamily/HAD-like"/>
    <property type="match status" value="1"/>
</dbReference>
<dbReference type="RefSeq" id="WP_126798622.1">
    <property type="nucleotide sequence ID" value="NZ_PIPO01000002.1"/>
</dbReference>
<dbReference type="InterPro" id="IPR006385">
    <property type="entry name" value="HAD_hydro_SerB1"/>
</dbReference>
<dbReference type="GO" id="GO:0036424">
    <property type="term" value="F:L-phosphoserine phosphatase activity"/>
    <property type="evidence" value="ECO:0007669"/>
    <property type="project" value="TreeGrafter"/>
</dbReference>
<dbReference type="EMBL" id="PIPO01000002">
    <property type="protein sequence ID" value="RUO34090.1"/>
    <property type="molecule type" value="Genomic_DNA"/>
</dbReference>
<reference evidence="2 3" key="1">
    <citation type="journal article" date="2011" name="Front. Microbiol.">
        <title>Genomic signatures of strain selection and enhancement in Bacillus atrophaeus var. globigii, a historical biowarfare simulant.</title>
        <authorList>
            <person name="Gibbons H.S."/>
            <person name="Broomall S.M."/>
            <person name="McNew L.A."/>
            <person name="Daligault H."/>
            <person name="Chapman C."/>
            <person name="Bruce D."/>
            <person name="Karavis M."/>
            <person name="Krepps M."/>
            <person name="McGregor P.A."/>
            <person name="Hong C."/>
            <person name="Park K.H."/>
            <person name="Akmal A."/>
            <person name="Feldman A."/>
            <person name="Lin J.S."/>
            <person name="Chang W.E."/>
            <person name="Higgs B.W."/>
            <person name="Demirev P."/>
            <person name="Lindquist J."/>
            <person name="Liem A."/>
            <person name="Fochler E."/>
            <person name="Read T.D."/>
            <person name="Tapia R."/>
            <person name="Johnson S."/>
            <person name="Bishop-Lilly K.A."/>
            <person name="Detter C."/>
            <person name="Han C."/>
            <person name="Sozhamannan S."/>
            <person name="Rosenzweig C.N."/>
            <person name="Skowronski E.W."/>
        </authorList>
    </citation>
    <scope>NUCLEOTIDE SEQUENCE [LARGE SCALE GENOMIC DNA]</scope>
    <source>
        <strain evidence="2 3">Y4G10-17</strain>
    </source>
</reference>
<dbReference type="NCBIfam" id="TIGR01488">
    <property type="entry name" value="HAD-SF-IB"/>
    <property type="match status" value="1"/>
</dbReference>